<dbReference type="InterPro" id="IPR019606">
    <property type="entry name" value="GerMN"/>
</dbReference>
<dbReference type="PROSITE" id="PS51257">
    <property type="entry name" value="PROKAR_LIPOPROTEIN"/>
    <property type="match status" value="1"/>
</dbReference>
<feature type="domain" description="GerMN" evidence="2">
    <location>
        <begin position="201"/>
        <end position="290"/>
    </location>
</feature>
<name>A0A9D2M9N0_9FIRM</name>
<organism evidence="3 4">
    <name type="scientific">Candidatus Flavonifractor intestinipullorum</name>
    <dbReference type="NCBI Taxonomy" id="2838587"/>
    <lineage>
        <taxon>Bacteria</taxon>
        <taxon>Bacillati</taxon>
        <taxon>Bacillota</taxon>
        <taxon>Clostridia</taxon>
        <taxon>Eubacteriales</taxon>
        <taxon>Oscillospiraceae</taxon>
        <taxon>Flavonifractor</taxon>
    </lineage>
</organism>
<evidence type="ECO:0000313" key="3">
    <source>
        <dbReference type="EMBL" id="HJB56770.1"/>
    </source>
</evidence>
<feature type="signal peptide" evidence="1">
    <location>
        <begin position="1"/>
        <end position="22"/>
    </location>
</feature>
<feature type="chain" id="PRO_5038417916" evidence="1">
    <location>
        <begin position="23"/>
        <end position="307"/>
    </location>
</feature>
<dbReference type="SMART" id="SM00909">
    <property type="entry name" value="Germane"/>
    <property type="match status" value="2"/>
</dbReference>
<comment type="caution">
    <text evidence="3">The sequence shown here is derived from an EMBL/GenBank/DDBJ whole genome shotgun (WGS) entry which is preliminary data.</text>
</comment>
<dbReference type="EMBL" id="DWYC01000046">
    <property type="protein sequence ID" value="HJB56770.1"/>
    <property type="molecule type" value="Genomic_DNA"/>
</dbReference>
<gene>
    <name evidence="3" type="ORF">H9714_04370</name>
</gene>
<proteinExistence type="predicted"/>
<keyword evidence="1" id="KW-0732">Signal</keyword>
<evidence type="ECO:0000259" key="2">
    <source>
        <dbReference type="SMART" id="SM00909"/>
    </source>
</evidence>
<dbReference type="Proteomes" id="UP000824208">
    <property type="component" value="Unassembled WGS sequence"/>
</dbReference>
<reference evidence="3" key="1">
    <citation type="journal article" date="2021" name="PeerJ">
        <title>Extensive microbial diversity within the chicken gut microbiome revealed by metagenomics and culture.</title>
        <authorList>
            <person name="Gilroy R."/>
            <person name="Ravi A."/>
            <person name="Getino M."/>
            <person name="Pursley I."/>
            <person name="Horton D.L."/>
            <person name="Alikhan N.F."/>
            <person name="Baker D."/>
            <person name="Gharbi K."/>
            <person name="Hall N."/>
            <person name="Watson M."/>
            <person name="Adriaenssens E.M."/>
            <person name="Foster-Nyarko E."/>
            <person name="Jarju S."/>
            <person name="Secka A."/>
            <person name="Antonio M."/>
            <person name="Oren A."/>
            <person name="Chaudhuri R.R."/>
            <person name="La Ragione R."/>
            <person name="Hildebrand F."/>
            <person name="Pallen M.J."/>
        </authorList>
    </citation>
    <scope>NUCLEOTIDE SEQUENCE</scope>
    <source>
        <strain evidence="3">CHK189-11263</strain>
    </source>
</reference>
<feature type="domain" description="GerMN" evidence="2">
    <location>
        <begin position="64"/>
        <end position="150"/>
    </location>
</feature>
<sequence length="307" mass="31960">MKKRLFPLLLAASLLCSCQGPAGPSSSLEPEEGSYLLYFVSEENQNGAALGAQLCTPAGGADPVDALLEALLAGPTQRGLSSPFPAGVELRRALLDEEGVLHLDFSEQYDALSGIQLTLANYCLTLTLTQAEGVESLSITVEGAENAYLQSSSLTAGQVILSGAEEDVVTRTAALWFPRSGGDGLGVEYRSLQLTGESSLSQALLEALFAGPTYESLSPLFPEGVQLLGVRVESGVCYVNLSQAFLEGLPAGGTELKLVVYGVVNTMAGNLDAVSSVQLLVEGQPLAARDGLALNAPLEPDPSLEKS</sequence>
<protein>
    <submittedName>
        <fullName evidence="3">GerMN domain-containing protein</fullName>
    </submittedName>
</protein>
<evidence type="ECO:0000256" key="1">
    <source>
        <dbReference type="SAM" id="SignalP"/>
    </source>
</evidence>
<dbReference type="AlphaFoldDB" id="A0A9D2M9N0"/>
<evidence type="ECO:0000313" key="4">
    <source>
        <dbReference type="Proteomes" id="UP000824208"/>
    </source>
</evidence>
<dbReference type="Pfam" id="PF10646">
    <property type="entry name" value="Germane"/>
    <property type="match status" value="2"/>
</dbReference>
<accession>A0A9D2M9N0</accession>
<reference evidence="3" key="2">
    <citation type="submission" date="2021-04" db="EMBL/GenBank/DDBJ databases">
        <authorList>
            <person name="Gilroy R."/>
        </authorList>
    </citation>
    <scope>NUCLEOTIDE SEQUENCE</scope>
    <source>
        <strain evidence="3">CHK189-11263</strain>
    </source>
</reference>